<comment type="caution">
    <text evidence="2">The sequence shown here is derived from an EMBL/GenBank/DDBJ whole genome shotgun (WGS) entry which is preliminary data.</text>
</comment>
<dbReference type="SUPFAM" id="SSF55846">
    <property type="entry name" value="N-acetylmuramoyl-L-alanine amidase-like"/>
    <property type="match status" value="1"/>
</dbReference>
<name>A0A7W7CE65_9PSEU</name>
<dbReference type="Gene3D" id="3.40.80.10">
    <property type="entry name" value="Peptidoglycan recognition protein-like"/>
    <property type="match status" value="1"/>
</dbReference>
<gene>
    <name evidence="2" type="ORF">HNR67_004017</name>
</gene>
<evidence type="ECO:0000259" key="1">
    <source>
        <dbReference type="SMART" id="SM00644"/>
    </source>
</evidence>
<keyword evidence="3" id="KW-1185">Reference proteome</keyword>
<organism evidence="2 3">
    <name type="scientific">Crossiella cryophila</name>
    <dbReference type="NCBI Taxonomy" id="43355"/>
    <lineage>
        <taxon>Bacteria</taxon>
        <taxon>Bacillati</taxon>
        <taxon>Actinomycetota</taxon>
        <taxon>Actinomycetes</taxon>
        <taxon>Pseudonocardiales</taxon>
        <taxon>Pseudonocardiaceae</taxon>
        <taxon>Crossiella</taxon>
    </lineage>
</organism>
<protein>
    <recommendedName>
        <fullName evidence="1">N-acetylmuramoyl-L-alanine amidase domain-containing protein</fullName>
    </recommendedName>
</protein>
<dbReference type="Proteomes" id="UP000533598">
    <property type="component" value="Unassembled WGS sequence"/>
</dbReference>
<dbReference type="Pfam" id="PF01510">
    <property type="entry name" value="Amidase_2"/>
    <property type="match status" value="1"/>
</dbReference>
<dbReference type="AlphaFoldDB" id="A0A7W7CE65"/>
<dbReference type="GO" id="GO:0009253">
    <property type="term" value="P:peptidoglycan catabolic process"/>
    <property type="evidence" value="ECO:0007669"/>
    <property type="project" value="InterPro"/>
</dbReference>
<dbReference type="RefSeq" id="WP_185003785.1">
    <property type="nucleotide sequence ID" value="NZ_BAAAUI010000044.1"/>
</dbReference>
<feature type="domain" description="N-acetylmuramoyl-L-alanine amidase" evidence="1">
    <location>
        <begin position="24"/>
        <end position="167"/>
    </location>
</feature>
<dbReference type="EMBL" id="JACHMH010000001">
    <property type="protein sequence ID" value="MBB4677899.1"/>
    <property type="molecule type" value="Genomic_DNA"/>
</dbReference>
<dbReference type="InterPro" id="IPR002502">
    <property type="entry name" value="Amidase_domain"/>
</dbReference>
<dbReference type="InterPro" id="IPR036505">
    <property type="entry name" value="Amidase/PGRP_sf"/>
</dbReference>
<dbReference type="GO" id="GO:0008745">
    <property type="term" value="F:N-acetylmuramoyl-L-alanine amidase activity"/>
    <property type="evidence" value="ECO:0007669"/>
    <property type="project" value="InterPro"/>
</dbReference>
<proteinExistence type="predicted"/>
<reference evidence="2 3" key="1">
    <citation type="submission" date="2020-08" db="EMBL/GenBank/DDBJ databases">
        <title>Sequencing the genomes of 1000 actinobacteria strains.</title>
        <authorList>
            <person name="Klenk H.-P."/>
        </authorList>
    </citation>
    <scope>NUCLEOTIDE SEQUENCE [LARGE SCALE GENOMIC DNA]</scope>
    <source>
        <strain evidence="2 3">DSM 44230</strain>
    </source>
</reference>
<accession>A0A7W7CE65</accession>
<dbReference type="SMART" id="SM00644">
    <property type="entry name" value="Ami_2"/>
    <property type="match status" value="1"/>
</dbReference>
<sequence>MARLLWLPDVLRGAGLRVSEVNGWRTRGADGMRDLRGVLLHHTVGRRTGNYPSLPVVQNGRPGIPGPLAQLGLARDGSWLVIASGLANHAGDGDWPGLPLNNANPHLIGVEAESAGLPPYDWTPAQIESYPRGVAALLRHIGRGSEWAIAHKEWARNRKTNKKIDPAGWPGDISGFRASVARWLNNQGDDVSYDDAYRAMRDILNEEFDNPNNTGRKTNLRAQISHSDWRTDYTISQLSGRIAGLTEAVGQLAQGRQVDLAAITGAAEAGARQALGQDQG</sequence>
<evidence type="ECO:0000313" key="3">
    <source>
        <dbReference type="Proteomes" id="UP000533598"/>
    </source>
</evidence>
<evidence type="ECO:0000313" key="2">
    <source>
        <dbReference type="EMBL" id="MBB4677899.1"/>
    </source>
</evidence>